<feature type="transmembrane region" description="Helical" evidence="9">
    <location>
        <begin position="20"/>
        <end position="41"/>
    </location>
</feature>
<keyword evidence="9" id="KW-0997">Cell inner membrane</keyword>
<dbReference type="EMBL" id="LXEX01000016">
    <property type="protein sequence ID" value="OAT60163.1"/>
    <property type="molecule type" value="Genomic_DNA"/>
</dbReference>
<dbReference type="PANTHER" id="PTHR33778:SF3">
    <property type="entry name" value="PROTEIN MGTC"/>
    <property type="match status" value="1"/>
</dbReference>
<name>A0AA91EGJ9_9GAMM</name>
<dbReference type="PRINTS" id="PR01837">
    <property type="entry name" value="MGTCSAPBPROT"/>
</dbReference>
<keyword evidence="4" id="KW-1003">Cell membrane</keyword>
<feature type="domain" description="MgtC-like C-terminal" evidence="11">
    <location>
        <begin position="167"/>
        <end position="240"/>
    </location>
</feature>
<dbReference type="GO" id="GO:0005886">
    <property type="term" value="C:plasma membrane"/>
    <property type="evidence" value="ECO:0007669"/>
    <property type="project" value="UniProtKB-SubCell"/>
</dbReference>
<keyword evidence="5 9" id="KW-0812">Transmembrane</keyword>
<dbReference type="InterPro" id="IPR048640">
    <property type="entry name" value="MgtC-like_C"/>
</dbReference>
<keyword evidence="13" id="KW-1185">Reference proteome</keyword>
<dbReference type="PANTHER" id="PTHR33778">
    <property type="entry name" value="PROTEIN MGTC"/>
    <property type="match status" value="1"/>
</dbReference>
<sequence length="251" mass="27018">MPIFVTKKQSPISEAYYMNFTLHYETFSILLVAFLLGAIIGYERQYRQRTAGLRTNTLVATSAAIFVHLAMSIDTPSGAVRVISYVVSGVGFLGAGTIMKEGLNIRGLNTAATLWGSAAVGACAGAGMIADACMATFFVVASNTLLRPMVNIINRQPLTDERGDATYEICVIALENDQREALTLVKQTLKAENCFMSHLDVEPFGDDDVEITVALIPASVSADDLDNLVNVLLDESLVKQAYYSRIGGSSS</sequence>
<evidence type="ECO:0000256" key="2">
    <source>
        <dbReference type="ARBA" id="ARBA00009298"/>
    </source>
</evidence>
<accession>A0AA91EGJ9</accession>
<evidence type="ECO:0000256" key="5">
    <source>
        <dbReference type="ARBA" id="ARBA00022692"/>
    </source>
</evidence>
<dbReference type="AlphaFoldDB" id="A0AA91EGJ9"/>
<comment type="function">
    <text evidence="8">Virulence factor required for growth in low Mg(2+) medium and for intramacrophage survival. May be involved in regulating membrane potential by activating Na(+)/K(+)-ATPase.</text>
</comment>
<dbReference type="Pfam" id="PF02308">
    <property type="entry name" value="MgtC"/>
    <property type="match status" value="1"/>
</dbReference>
<keyword evidence="7 9" id="KW-0472">Membrane</keyword>
<feature type="domain" description="MgtC/SapB/SrpB/YhiD N-terminal" evidence="10">
    <location>
        <begin position="30"/>
        <end position="150"/>
    </location>
</feature>
<comment type="caution">
    <text evidence="12">The sequence shown here is derived from an EMBL/GenBank/DDBJ whole genome shotgun (WGS) entry which is preliminary data.</text>
</comment>
<dbReference type="Pfam" id="PF21770">
    <property type="entry name" value="MgtC_SapB_C"/>
    <property type="match status" value="1"/>
</dbReference>
<evidence type="ECO:0000259" key="11">
    <source>
        <dbReference type="Pfam" id="PF21770"/>
    </source>
</evidence>
<evidence type="ECO:0000256" key="1">
    <source>
        <dbReference type="ARBA" id="ARBA00004651"/>
    </source>
</evidence>
<organism evidence="12 13">
    <name type="scientific">Obesumbacterium proteus ATCC 12841</name>
    <dbReference type="NCBI Taxonomy" id="1354268"/>
    <lineage>
        <taxon>Bacteria</taxon>
        <taxon>Pseudomonadati</taxon>
        <taxon>Pseudomonadota</taxon>
        <taxon>Gammaproteobacteria</taxon>
        <taxon>Enterobacterales</taxon>
        <taxon>Hafniaceae</taxon>
        <taxon>Obesumbacterium</taxon>
    </lineage>
</organism>
<comment type="subcellular location">
    <subcellularLocation>
        <location evidence="9">Cell inner membrane</location>
        <topology evidence="9">Multi-pass membrane protein</topology>
    </subcellularLocation>
    <subcellularLocation>
        <location evidence="1">Cell membrane</location>
        <topology evidence="1">Multi-pass membrane protein</topology>
    </subcellularLocation>
</comment>
<gene>
    <name evidence="12" type="ORF">M993_00939</name>
</gene>
<feature type="transmembrane region" description="Helical" evidence="9">
    <location>
        <begin position="111"/>
        <end position="140"/>
    </location>
</feature>
<dbReference type="InterPro" id="IPR049177">
    <property type="entry name" value="MgtC_SapB_SrpB_YhiD_N"/>
</dbReference>
<evidence type="ECO:0000313" key="13">
    <source>
        <dbReference type="Proteomes" id="UP000078431"/>
    </source>
</evidence>
<reference evidence="12 13" key="1">
    <citation type="submission" date="2016-04" db="EMBL/GenBank/DDBJ databases">
        <title>ATOL: Assembling a taxonomically balanced genome-scale reconstruction of the evolutionary history of the Enterobacteriaceae.</title>
        <authorList>
            <person name="Plunkett G.III."/>
            <person name="Neeno-Eckwall E.C."/>
            <person name="Glasner J.D."/>
            <person name="Perna N.T."/>
        </authorList>
    </citation>
    <scope>NUCLEOTIDE SEQUENCE [LARGE SCALE GENOMIC DNA]</scope>
    <source>
        <strain evidence="12 13">ATCC 12841</strain>
    </source>
</reference>
<evidence type="ECO:0000259" key="10">
    <source>
        <dbReference type="Pfam" id="PF02308"/>
    </source>
</evidence>
<evidence type="ECO:0000313" key="12">
    <source>
        <dbReference type="EMBL" id="OAT60163.1"/>
    </source>
</evidence>
<evidence type="ECO:0000256" key="3">
    <source>
        <dbReference type="ARBA" id="ARBA00013833"/>
    </source>
</evidence>
<evidence type="ECO:0000256" key="7">
    <source>
        <dbReference type="ARBA" id="ARBA00023136"/>
    </source>
</evidence>
<evidence type="ECO:0000256" key="9">
    <source>
        <dbReference type="RuleBase" id="RU365041"/>
    </source>
</evidence>
<protein>
    <recommendedName>
        <fullName evidence="3 9">Protein MgtC</fullName>
    </recommendedName>
</protein>
<feature type="transmembrane region" description="Helical" evidence="9">
    <location>
        <begin position="79"/>
        <end position="99"/>
    </location>
</feature>
<dbReference type="InterPro" id="IPR003416">
    <property type="entry name" value="MgtC/SapB/SrpB/YhiD_fam"/>
</dbReference>
<comment type="similarity">
    <text evidence="2 9">Belongs to the MgtC/SapB family.</text>
</comment>
<keyword evidence="6 9" id="KW-1133">Transmembrane helix</keyword>
<proteinExistence type="inferred from homology"/>
<dbReference type="Proteomes" id="UP000078431">
    <property type="component" value="Unassembled WGS sequence"/>
</dbReference>
<evidence type="ECO:0000256" key="8">
    <source>
        <dbReference type="ARBA" id="ARBA00025369"/>
    </source>
</evidence>
<evidence type="ECO:0000256" key="6">
    <source>
        <dbReference type="ARBA" id="ARBA00022989"/>
    </source>
</evidence>
<evidence type="ECO:0000256" key="4">
    <source>
        <dbReference type="ARBA" id="ARBA00022475"/>
    </source>
</evidence>